<proteinExistence type="predicted"/>
<evidence type="ECO:0000256" key="2">
    <source>
        <dbReference type="SAM" id="Phobius"/>
    </source>
</evidence>
<feature type="transmembrane region" description="Helical" evidence="2">
    <location>
        <begin position="472"/>
        <end position="491"/>
    </location>
</feature>
<dbReference type="EMBL" id="RRCN01000002">
    <property type="protein sequence ID" value="RRJ54894.1"/>
    <property type="molecule type" value="Genomic_DNA"/>
</dbReference>
<keyword evidence="4" id="KW-1185">Reference proteome</keyword>
<organism evidence="3 4">
    <name type="scientific">Paenibacillus oralis</name>
    <dbReference type="NCBI Taxonomy" id="2490856"/>
    <lineage>
        <taxon>Bacteria</taxon>
        <taxon>Bacillati</taxon>
        <taxon>Bacillota</taxon>
        <taxon>Bacilli</taxon>
        <taxon>Bacillales</taxon>
        <taxon>Paenibacillaceae</taxon>
        <taxon>Paenibacillus</taxon>
    </lineage>
</organism>
<dbReference type="CDD" id="cd01983">
    <property type="entry name" value="SIMIBI"/>
    <property type="match status" value="1"/>
</dbReference>
<dbReference type="SUPFAM" id="SSF52540">
    <property type="entry name" value="P-loop containing nucleoside triphosphate hydrolases"/>
    <property type="match status" value="1"/>
</dbReference>
<sequence>MEPNNDISRKKNVIIAIPTPAFADGLRKHFENEGLNVLEVCVVVDHLLEKLHELKSEPSIKLDGIVISSAIATKLSDKRLEFLADVVEKIRDEFSETSIIFLSDESQGHPLLAELVSMGIYNIFVKSAQKSEPLNIKQLIRCIDQSMLYHEVKKYRNYDTGIPWRRSFVNGGHSITINIEGQGKEKTTRRTTPIQDPDDTPTPVVKEISKPEFVPDGDGSRKQSEKQETKTNKPQKFPDILEEELEDHEFLWQLPPIIPKVIVRDRIVGKSIIAVAGIEKGAGTTHTSVLIANYLAGRGYSVKLIECNGSKEFVYIERAYEGKNVNTQKTDEFEINGVTYVKASSELDMAYHVTSDHSHIVLDMGPYEHSDFIEEFHRAGRQFLVAQGSEWKQYTIKRFIQTNRSVDQSRWIFLIPLVDKQTISDIRGENEDIAAYKLPFHPDPFECQTDTDEEFNQLFDGRQATRLKMARYVAGFCIGLLLVGIIFFFIFR</sequence>
<feature type="region of interest" description="Disordered" evidence="1">
    <location>
        <begin position="179"/>
        <end position="238"/>
    </location>
</feature>
<evidence type="ECO:0000313" key="4">
    <source>
        <dbReference type="Proteomes" id="UP000267017"/>
    </source>
</evidence>
<accession>A0A3P3TBJ5</accession>
<dbReference type="InterPro" id="IPR027417">
    <property type="entry name" value="P-loop_NTPase"/>
</dbReference>
<reference evidence="3 4" key="1">
    <citation type="submission" date="2018-11" db="EMBL/GenBank/DDBJ databases">
        <title>Genome sequencing of Paenibacillus sp. KCOM 3021 (= ChDC PVNT-B20).</title>
        <authorList>
            <person name="Kook J.-K."/>
            <person name="Park S.-N."/>
            <person name="Lim Y.K."/>
        </authorList>
    </citation>
    <scope>NUCLEOTIDE SEQUENCE [LARGE SCALE GENOMIC DNA]</scope>
    <source>
        <strain evidence="3 4">KCOM 3021</strain>
    </source>
</reference>
<dbReference type="Gene3D" id="3.40.50.300">
    <property type="entry name" value="P-loop containing nucleotide triphosphate hydrolases"/>
    <property type="match status" value="1"/>
</dbReference>
<dbReference type="RefSeq" id="WP_128635987.1">
    <property type="nucleotide sequence ID" value="NZ_RRCN01000002.1"/>
</dbReference>
<dbReference type="Proteomes" id="UP000267017">
    <property type="component" value="Unassembled WGS sequence"/>
</dbReference>
<dbReference type="AlphaFoldDB" id="A0A3P3TBJ5"/>
<keyword evidence="2" id="KW-0812">Transmembrane</keyword>
<gene>
    <name evidence="3" type="ORF">EHV15_35575</name>
</gene>
<keyword evidence="2" id="KW-1133">Transmembrane helix</keyword>
<comment type="caution">
    <text evidence="3">The sequence shown here is derived from an EMBL/GenBank/DDBJ whole genome shotgun (WGS) entry which is preliminary data.</text>
</comment>
<keyword evidence="2" id="KW-0472">Membrane</keyword>
<dbReference type="OrthoDB" id="2560085at2"/>
<feature type="compositionally biased region" description="Basic and acidic residues" evidence="1">
    <location>
        <begin position="218"/>
        <end position="231"/>
    </location>
</feature>
<name>A0A3P3TBJ5_9BACL</name>
<evidence type="ECO:0000313" key="3">
    <source>
        <dbReference type="EMBL" id="RRJ54894.1"/>
    </source>
</evidence>
<evidence type="ECO:0000256" key="1">
    <source>
        <dbReference type="SAM" id="MobiDB-lite"/>
    </source>
</evidence>
<protein>
    <submittedName>
        <fullName evidence="3">Uncharacterized protein</fullName>
    </submittedName>
</protein>